<dbReference type="AlphaFoldDB" id="A0A0C2IU43"/>
<gene>
    <name evidence="1" type="ORF">RF11_13250</name>
</gene>
<dbReference type="Gene3D" id="1.25.40.10">
    <property type="entry name" value="Tetratricopeptide repeat domain"/>
    <property type="match status" value="1"/>
</dbReference>
<comment type="caution">
    <text evidence="1">The sequence shown here is derived from an EMBL/GenBank/DDBJ whole genome shotgun (WGS) entry which is preliminary data.</text>
</comment>
<evidence type="ECO:0000313" key="1">
    <source>
        <dbReference type="EMBL" id="KII68934.1"/>
    </source>
</evidence>
<evidence type="ECO:0000313" key="2">
    <source>
        <dbReference type="Proteomes" id="UP000031668"/>
    </source>
</evidence>
<protein>
    <submittedName>
        <fullName evidence="1">Uncharacterized protein</fullName>
    </submittedName>
</protein>
<dbReference type="EMBL" id="JWZT01002664">
    <property type="protein sequence ID" value="KII68934.1"/>
    <property type="molecule type" value="Genomic_DNA"/>
</dbReference>
<proteinExistence type="predicted"/>
<dbReference type="InterPro" id="IPR011990">
    <property type="entry name" value="TPR-like_helical_dom_sf"/>
</dbReference>
<organism evidence="1 2">
    <name type="scientific">Thelohanellus kitauei</name>
    <name type="common">Myxosporean</name>
    <dbReference type="NCBI Taxonomy" id="669202"/>
    <lineage>
        <taxon>Eukaryota</taxon>
        <taxon>Metazoa</taxon>
        <taxon>Cnidaria</taxon>
        <taxon>Myxozoa</taxon>
        <taxon>Myxosporea</taxon>
        <taxon>Bivalvulida</taxon>
        <taxon>Platysporina</taxon>
        <taxon>Myxobolidae</taxon>
        <taxon>Thelohanellus</taxon>
    </lineage>
</organism>
<accession>A0A0C2IU43</accession>
<dbReference type="Proteomes" id="UP000031668">
    <property type="component" value="Unassembled WGS sequence"/>
</dbReference>
<dbReference type="Pfam" id="PF14938">
    <property type="entry name" value="SNAP"/>
    <property type="match status" value="1"/>
</dbReference>
<sequence length="222" mass="26163">MLNRLQKQLPYIKEDFTRSFYNKVDETTFEHKLSHTCRISDFKESAYGDDLNKLYFQNHKDRSFDKIGEDYESLYHIANSLLLSQRFEEAGKAYIRVAEFAFSNKIDFWIVINRLDEAAECFLMINNCLAFHCSMRAANIYLKNGCTEKGIEHCVRWGYKFASKFGNHRAAEAFYNKADKIRHEHKLSHNCVITQFKKSDYGDDVNELHDDIEKSDCHHAQM</sequence>
<reference evidence="1 2" key="1">
    <citation type="journal article" date="2014" name="Genome Biol. Evol.">
        <title>The genome of the myxosporean Thelohanellus kitauei shows adaptations to nutrient acquisition within its fish host.</title>
        <authorList>
            <person name="Yang Y."/>
            <person name="Xiong J."/>
            <person name="Zhou Z."/>
            <person name="Huo F."/>
            <person name="Miao W."/>
            <person name="Ran C."/>
            <person name="Liu Y."/>
            <person name="Zhang J."/>
            <person name="Feng J."/>
            <person name="Wang M."/>
            <person name="Wang M."/>
            <person name="Wang L."/>
            <person name="Yao B."/>
        </authorList>
    </citation>
    <scope>NUCLEOTIDE SEQUENCE [LARGE SCALE GENOMIC DNA]</scope>
    <source>
        <strain evidence="1">Wuqing</strain>
    </source>
</reference>
<name>A0A0C2IU43_THEKT</name>
<dbReference type="SUPFAM" id="SSF48452">
    <property type="entry name" value="TPR-like"/>
    <property type="match status" value="1"/>
</dbReference>
<keyword evidence="2" id="KW-1185">Reference proteome</keyword>